<protein>
    <submittedName>
        <fullName evidence="3">Uncharacterized protein</fullName>
    </submittedName>
</protein>
<evidence type="ECO:0000256" key="1">
    <source>
        <dbReference type="SAM" id="MobiDB-lite"/>
    </source>
</evidence>
<gene>
    <name evidence="3" type="ORF">MNBD_NITROSPIRAE01-1790</name>
</gene>
<keyword evidence="2" id="KW-0472">Membrane</keyword>
<feature type="transmembrane region" description="Helical" evidence="2">
    <location>
        <begin position="12"/>
        <end position="33"/>
    </location>
</feature>
<reference evidence="3" key="1">
    <citation type="submission" date="2018-06" db="EMBL/GenBank/DDBJ databases">
        <authorList>
            <person name="Zhirakovskaya E."/>
        </authorList>
    </citation>
    <scope>NUCLEOTIDE SEQUENCE</scope>
</reference>
<organism evidence="3">
    <name type="scientific">hydrothermal vent metagenome</name>
    <dbReference type="NCBI Taxonomy" id="652676"/>
    <lineage>
        <taxon>unclassified sequences</taxon>
        <taxon>metagenomes</taxon>
        <taxon>ecological metagenomes</taxon>
    </lineage>
</organism>
<dbReference type="AlphaFoldDB" id="A0A3B1DBL9"/>
<proteinExistence type="predicted"/>
<dbReference type="EMBL" id="UOGF01000006">
    <property type="protein sequence ID" value="VAX26057.1"/>
    <property type="molecule type" value="Genomic_DNA"/>
</dbReference>
<evidence type="ECO:0000313" key="3">
    <source>
        <dbReference type="EMBL" id="VAX26057.1"/>
    </source>
</evidence>
<accession>A0A3B1DBL9</accession>
<keyword evidence="2" id="KW-1133">Transmembrane helix</keyword>
<sequence>MEIPRKIGKIYSRWAMGFSGLFLLISFGVQIFLPRFVSVHHHHEGGKEEHQHAGVWGKLLIGGGADSLDHYKHPHKESHPSPSRQGHLRNRETRLQSASDATGHDHSEQFFLINFKLETTPKQDSLIFRRYLISSHQNKTPSLWRDIHVRGPPPRFSSEHSG</sequence>
<feature type="region of interest" description="Disordered" evidence="1">
    <location>
        <begin position="69"/>
        <end position="102"/>
    </location>
</feature>
<keyword evidence="2" id="KW-0812">Transmembrane</keyword>
<name>A0A3B1DBL9_9ZZZZ</name>
<evidence type="ECO:0000256" key="2">
    <source>
        <dbReference type="SAM" id="Phobius"/>
    </source>
</evidence>